<organism evidence="3 4">
    <name type="scientific">Riccia sorocarpa</name>
    <dbReference type="NCBI Taxonomy" id="122646"/>
    <lineage>
        <taxon>Eukaryota</taxon>
        <taxon>Viridiplantae</taxon>
        <taxon>Streptophyta</taxon>
        <taxon>Embryophyta</taxon>
        <taxon>Marchantiophyta</taxon>
        <taxon>Marchantiopsida</taxon>
        <taxon>Marchantiidae</taxon>
        <taxon>Marchantiales</taxon>
        <taxon>Ricciaceae</taxon>
        <taxon>Riccia</taxon>
    </lineage>
</organism>
<feature type="domain" description="Reverse transcriptase zinc-binding" evidence="2">
    <location>
        <begin position="24"/>
        <end position="78"/>
    </location>
</feature>
<evidence type="ECO:0000256" key="1">
    <source>
        <dbReference type="SAM" id="MobiDB-lite"/>
    </source>
</evidence>
<protein>
    <recommendedName>
        <fullName evidence="2">Reverse transcriptase zinc-binding domain-containing protein</fullName>
    </recommendedName>
</protein>
<reference evidence="3 4" key="1">
    <citation type="submission" date="2024-09" db="EMBL/GenBank/DDBJ databases">
        <title>Chromosome-scale assembly of Riccia sorocarpa.</title>
        <authorList>
            <person name="Paukszto L."/>
        </authorList>
    </citation>
    <scope>NUCLEOTIDE SEQUENCE [LARGE SCALE GENOMIC DNA]</scope>
    <source>
        <strain evidence="3">LP-2024</strain>
        <tissue evidence="3">Aerial parts of the thallus</tissue>
    </source>
</reference>
<feature type="region of interest" description="Disordered" evidence="1">
    <location>
        <begin position="148"/>
        <end position="183"/>
    </location>
</feature>
<evidence type="ECO:0000313" key="4">
    <source>
        <dbReference type="Proteomes" id="UP001633002"/>
    </source>
</evidence>
<evidence type="ECO:0000313" key="3">
    <source>
        <dbReference type="EMBL" id="KAL3681617.1"/>
    </source>
</evidence>
<sequence>MYDGVKAFGISIAWLVRNPGKQSERQKTWIWRLLRRGFFTESRAEKMRLSDGGCSRCQGQRETFEHLFWGCSKVSRRWRALETAAIRVGLLSHHSDTLLELVDNAISSQDLHPGWFAVVTTGTQHLLGREISKLKDMFRPADIWTYLSSDEDDEDPGAAATDVQAEAEGDMASQFSSEEEGAI</sequence>
<dbReference type="AlphaFoldDB" id="A0ABD3GQW0"/>
<comment type="caution">
    <text evidence="3">The sequence shown here is derived from an EMBL/GenBank/DDBJ whole genome shotgun (WGS) entry which is preliminary data.</text>
</comment>
<dbReference type="EMBL" id="JBJQOH010000007">
    <property type="protein sequence ID" value="KAL3681617.1"/>
    <property type="molecule type" value="Genomic_DNA"/>
</dbReference>
<gene>
    <name evidence="3" type="ORF">R1sor_024573</name>
</gene>
<keyword evidence="4" id="KW-1185">Reference proteome</keyword>
<name>A0ABD3GQW0_9MARC</name>
<proteinExistence type="predicted"/>
<dbReference type="InterPro" id="IPR026960">
    <property type="entry name" value="RVT-Znf"/>
</dbReference>
<evidence type="ECO:0000259" key="2">
    <source>
        <dbReference type="Pfam" id="PF13966"/>
    </source>
</evidence>
<accession>A0ABD3GQW0</accession>
<dbReference type="Pfam" id="PF13966">
    <property type="entry name" value="zf-RVT"/>
    <property type="match status" value="1"/>
</dbReference>
<dbReference type="Proteomes" id="UP001633002">
    <property type="component" value="Unassembled WGS sequence"/>
</dbReference>